<dbReference type="Proteomes" id="UP000076871">
    <property type="component" value="Unassembled WGS sequence"/>
</dbReference>
<dbReference type="OrthoDB" id="3342934at2759"/>
<name>A0A165EQG6_9APHY</name>
<dbReference type="InParanoid" id="A0A165EQG6"/>
<organism evidence="2 3">
    <name type="scientific">Laetiporus sulphureus 93-53</name>
    <dbReference type="NCBI Taxonomy" id="1314785"/>
    <lineage>
        <taxon>Eukaryota</taxon>
        <taxon>Fungi</taxon>
        <taxon>Dikarya</taxon>
        <taxon>Basidiomycota</taxon>
        <taxon>Agaricomycotina</taxon>
        <taxon>Agaricomycetes</taxon>
        <taxon>Polyporales</taxon>
        <taxon>Laetiporus</taxon>
    </lineage>
</organism>
<keyword evidence="1" id="KW-0732">Signal</keyword>
<keyword evidence="3" id="KW-1185">Reference proteome</keyword>
<evidence type="ECO:0008006" key="4">
    <source>
        <dbReference type="Google" id="ProtNLM"/>
    </source>
</evidence>
<reference evidence="2 3" key="1">
    <citation type="journal article" date="2016" name="Mol. Biol. Evol.">
        <title>Comparative Genomics of Early-Diverging Mushroom-Forming Fungi Provides Insights into the Origins of Lignocellulose Decay Capabilities.</title>
        <authorList>
            <person name="Nagy L.G."/>
            <person name="Riley R."/>
            <person name="Tritt A."/>
            <person name="Adam C."/>
            <person name="Daum C."/>
            <person name="Floudas D."/>
            <person name="Sun H."/>
            <person name="Yadav J.S."/>
            <person name="Pangilinan J."/>
            <person name="Larsson K.H."/>
            <person name="Matsuura K."/>
            <person name="Barry K."/>
            <person name="Labutti K."/>
            <person name="Kuo R."/>
            <person name="Ohm R.A."/>
            <person name="Bhattacharya S.S."/>
            <person name="Shirouzu T."/>
            <person name="Yoshinaga Y."/>
            <person name="Martin F.M."/>
            <person name="Grigoriev I.V."/>
            <person name="Hibbett D.S."/>
        </authorList>
    </citation>
    <scope>NUCLEOTIDE SEQUENCE [LARGE SCALE GENOMIC DNA]</scope>
    <source>
        <strain evidence="2 3">93-53</strain>
    </source>
</reference>
<sequence length="149" mass="15615">MFSKLIVVFLAVAMALVQVNAETHTVTFNNKCGRGTPYLKANDGQVLSTGAPYTINGSLIAAIACGNNGENCTLVETTLANGASGSDINLIPPHKFSVASGFSYYDGCDGVGADCTYADCSTAFHSPDQISEELVCTVDNENLLITFCD</sequence>
<dbReference type="AlphaFoldDB" id="A0A165EQG6"/>
<protein>
    <recommendedName>
        <fullName evidence="4">Glycopeptide</fullName>
    </recommendedName>
</protein>
<dbReference type="GeneID" id="63829487"/>
<evidence type="ECO:0000313" key="3">
    <source>
        <dbReference type="Proteomes" id="UP000076871"/>
    </source>
</evidence>
<feature type="signal peptide" evidence="1">
    <location>
        <begin position="1"/>
        <end position="21"/>
    </location>
</feature>
<dbReference type="RefSeq" id="XP_040765290.1">
    <property type="nucleotide sequence ID" value="XM_040912459.1"/>
</dbReference>
<dbReference type="EMBL" id="KV427619">
    <property type="protein sequence ID" value="KZT07550.1"/>
    <property type="molecule type" value="Genomic_DNA"/>
</dbReference>
<feature type="chain" id="PRO_5007857312" description="Glycopeptide" evidence="1">
    <location>
        <begin position="22"/>
        <end position="149"/>
    </location>
</feature>
<gene>
    <name evidence="2" type="ORF">LAESUDRAFT_758553</name>
</gene>
<accession>A0A165EQG6</accession>
<proteinExistence type="predicted"/>
<dbReference type="STRING" id="1314785.A0A165EQG6"/>
<evidence type="ECO:0000313" key="2">
    <source>
        <dbReference type="EMBL" id="KZT07550.1"/>
    </source>
</evidence>
<evidence type="ECO:0000256" key="1">
    <source>
        <dbReference type="SAM" id="SignalP"/>
    </source>
</evidence>